<dbReference type="InterPro" id="IPR011990">
    <property type="entry name" value="TPR-like_helical_dom_sf"/>
</dbReference>
<keyword evidence="4" id="KW-1185">Reference proteome</keyword>
<name>A0A7J7P2S5_9MAGN</name>
<dbReference type="EMBL" id="JACGCM010000325">
    <property type="protein sequence ID" value="KAF6173731.1"/>
    <property type="molecule type" value="Genomic_DNA"/>
</dbReference>
<dbReference type="GO" id="GO:0009451">
    <property type="term" value="P:RNA modification"/>
    <property type="evidence" value="ECO:0007669"/>
    <property type="project" value="InterPro"/>
</dbReference>
<evidence type="ECO:0000256" key="1">
    <source>
        <dbReference type="ARBA" id="ARBA00022737"/>
    </source>
</evidence>
<reference evidence="3 4" key="1">
    <citation type="journal article" date="2020" name="IScience">
        <title>Genome Sequencing of the Endangered Kingdonia uniflora (Circaeasteraceae, Ranunculales) Reveals Potential Mechanisms of Evolutionary Specialization.</title>
        <authorList>
            <person name="Sun Y."/>
            <person name="Deng T."/>
            <person name="Zhang A."/>
            <person name="Moore M.J."/>
            <person name="Landis J.B."/>
            <person name="Lin N."/>
            <person name="Zhang H."/>
            <person name="Zhang X."/>
            <person name="Huang J."/>
            <person name="Zhang X."/>
            <person name="Sun H."/>
            <person name="Wang H."/>
        </authorList>
    </citation>
    <scope>NUCLEOTIDE SEQUENCE [LARGE SCALE GENOMIC DNA]</scope>
    <source>
        <strain evidence="3">TB1705</strain>
        <tissue evidence="3">Leaf</tissue>
    </source>
</reference>
<evidence type="ECO:0008006" key="5">
    <source>
        <dbReference type="Google" id="ProtNLM"/>
    </source>
</evidence>
<dbReference type="NCBIfam" id="TIGR00756">
    <property type="entry name" value="PPR"/>
    <property type="match status" value="2"/>
</dbReference>
<proteinExistence type="predicted"/>
<gene>
    <name evidence="3" type="ORF">GIB67_042899</name>
</gene>
<organism evidence="3 4">
    <name type="scientific">Kingdonia uniflora</name>
    <dbReference type="NCBI Taxonomy" id="39325"/>
    <lineage>
        <taxon>Eukaryota</taxon>
        <taxon>Viridiplantae</taxon>
        <taxon>Streptophyta</taxon>
        <taxon>Embryophyta</taxon>
        <taxon>Tracheophyta</taxon>
        <taxon>Spermatophyta</taxon>
        <taxon>Magnoliopsida</taxon>
        <taxon>Ranunculales</taxon>
        <taxon>Circaeasteraceae</taxon>
        <taxon>Kingdonia</taxon>
    </lineage>
</organism>
<evidence type="ECO:0000313" key="3">
    <source>
        <dbReference type="EMBL" id="KAF6173731.1"/>
    </source>
</evidence>
<sequence length="180" mass="20134">MILMDFYVICGSGNEGERVFDEMSDRDMVVWNVLISCYVRNGQTRNAFSLFDVMQRPENGCKSDNVTCLLLLQGSVQLCGLSFGERVHEYVKEHGYGKSVKICNSLITMYARCGCVDKATQAIRVFRGMLLKDVVTWTALITGLAINGQGRDVIEAFTEMQRRGAYPNIQMFTGVCLIGT</sequence>
<evidence type="ECO:0000313" key="4">
    <source>
        <dbReference type="Proteomes" id="UP000541444"/>
    </source>
</evidence>
<dbReference type="Proteomes" id="UP000541444">
    <property type="component" value="Unassembled WGS sequence"/>
</dbReference>
<dbReference type="PROSITE" id="PS51375">
    <property type="entry name" value="PPR"/>
    <property type="match status" value="2"/>
</dbReference>
<dbReference type="GO" id="GO:0003723">
    <property type="term" value="F:RNA binding"/>
    <property type="evidence" value="ECO:0007669"/>
    <property type="project" value="InterPro"/>
</dbReference>
<evidence type="ECO:0000256" key="2">
    <source>
        <dbReference type="PROSITE-ProRule" id="PRU00708"/>
    </source>
</evidence>
<dbReference type="InterPro" id="IPR002885">
    <property type="entry name" value="PPR_rpt"/>
</dbReference>
<dbReference type="PANTHER" id="PTHR47926">
    <property type="entry name" value="PENTATRICOPEPTIDE REPEAT-CONTAINING PROTEIN"/>
    <property type="match status" value="1"/>
</dbReference>
<protein>
    <recommendedName>
        <fullName evidence="5">Pentatricopeptide repeat-containing protein</fullName>
    </recommendedName>
</protein>
<feature type="repeat" description="PPR" evidence="2">
    <location>
        <begin position="133"/>
        <end position="167"/>
    </location>
</feature>
<comment type="caution">
    <text evidence="3">The sequence shown here is derived from an EMBL/GenBank/DDBJ whole genome shotgun (WGS) entry which is preliminary data.</text>
</comment>
<dbReference type="OrthoDB" id="185373at2759"/>
<dbReference type="Pfam" id="PF01535">
    <property type="entry name" value="PPR"/>
    <property type="match status" value="2"/>
</dbReference>
<dbReference type="Gene3D" id="1.25.40.10">
    <property type="entry name" value="Tetratricopeptide repeat domain"/>
    <property type="match status" value="2"/>
</dbReference>
<accession>A0A7J7P2S5</accession>
<keyword evidence="1" id="KW-0677">Repeat</keyword>
<feature type="repeat" description="PPR" evidence="2">
    <location>
        <begin position="27"/>
        <end position="57"/>
    </location>
</feature>
<dbReference type="Pfam" id="PF13041">
    <property type="entry name" value="PPR_2"/>
    <property type="match status" value="2"/>
</dbReference>
<dbReference type="PANTHER" id="PTHR47926:SF469">
    <property type="entry name" value="DYW DOMAIN-CONTAINING PROTEIN"/>
    <property type="match status" value="1"/>
</dbReference>
<dbReference type="AlphaFoldDB" id="A0A7J7P2S5"/>
<dbReference type="InterPro" id="IPR046960">
    <property type="entry name" value="PPR_At4g14850-like_plant"/>
</dbReference>